<dbReference type="NCBIfam" id="NF005927">
    <property type="entry name" value="PRK07942.1"/>
    <property type="match status" value="1"/>
</dbReference>
<evidence type="ECO:0000313" key="2">
    <source>
        <dbReference type="Proteomes" id="UP000319728"/>
    </source>
</evidence>
<sequence length="278" mass="30496">MINKFGGSCGACRTWVEAGAGQAIRVGTRWSTYHPGCAPVRTAPPRGTHTGWHDLPLVGFDLEATVPQPMRTRIVSAALTYADGTQDTWLIDPGVPIPPDATALHGITDDMVRANGRPAHEALAEIGTAVAKLVADTTPLVAFCAPYDVTALHSELARHGLPSIAWDRAVIVDPSVLHREVERYWSGGRQLGDLCPYYEVEPGTAHEAASDARAAVDLARSIAARHERIARMSLPDLHRAQIHWYAEQGRDLQRYFDRTGQHRTVGLDWPLETQDRDH</sequence>
<accession>A0A562WCU8</accession>
<dbReference type="GO" id="GO:0004527">
    <property type="term" value="F:exonuclease activity"/>
    <property type="evidence" value="ECO:0007669"/>
    <property type="project" value="UniProtKB-ARBA"/>
</dbReference>
<protein>
    <submittedName>
        <fullName evidence="1">DNA polymerase-3 subunit epsilon</fullName>
    </submittedName>
</protein>
<dbReference type="InterPro" id="IPR013520">
    <property type="entry name" value="Ribonucl_H"/>
</dbReference>
<dbReference type="InterPro" id="IPR012337">
    <property type="entry name" value="RNaseH-like_sf"/>
</dbReference>
<organism evidence="1 2">
    <name type="scientific">Micromonospora sagamiensis</name>
    <dbReference type="NCBI Taxonomy" id="47875"/>
    <lineage>
        <taxon>Bacteria</taxon>
        <taxon>Bacillati</taxon>
        <taxon>Actinomycetota</taxon>
        <taxon>Actinomycetes</taxon>
        <taxon>Micromonosporales</taxon>
        <taxon>Micromonosporaceae</taxon>
        <taxon>Micromonospora</taxon>
    </lineage>
</organism>
<dbReference type="Pfam" id="PF00929">
    <property type="entry name" value="RNase_T"/>
    <property type="match status" value="1"/>
</dbReference>
<gene>
    <name evidence="1" type="ORF">JD81_01603</name>
</gene>
<dbReference type="GO" id="GO:0003676">
    <property type="term" value="F:nucleic acid binding"/>
    <property type="evidence" value="ECO:0007669"/>
    <property type="project" value="InterPro"/>
</dbReference>
<dbReference type="SUPFAM" id="SSF53098">
    <property type="entry name" value="Ribonuclease H-like"/>
    <property type="match status" value="1"/>
</dbReference>
<reference evidence="1 2" key="1">
    <citation type="submission" date="2019-07" db="EMBL/GenBank/DDBJ databases">
        <title>R&amp;d 2014.</title>
        <authorList>
            <person name="Klenk H.-P."/>
        </authorList>
    </citation>
    <scope>NUCLEOTIDE SEQUENCE [LARGE SCALE GENOMIC DNA]</scope>
    <source>
        <strain evidence="1 2">DSM 43912</strain>
    </source>
</reference>
<comment type="caution">
    <text evidence="1">The sequence shown here is derived from an EMBL/GenBank/DDBJ whole genome shotgun (WGS) entry which is preliminary data.</text>
</comment>
<dbReference type="Proteomes" id="UP000319728">
    <property type="component" value="Unassembled WGS sequence"/>
</dbReference>
<dbReference type="InterPro" id="IPR036397">
    <property type="entry name" value="RNaseH_sf"/>
</dbReference>
<dbReference type="Gene3D" id="3.30.420.10">
    <property type="entry name" value="Ribonuclease H-like superfamily/Ribonuclease H"/>
    <property type="match status" value="1"/>
</dbReference>
<dbReference type="EMBL" id="VLLP01000001">
    <property type="protein sequence ID" value="TWJ28100.1"/>
    <property type="molecule type" value="Genomic_DNA"/>
</dbReference>
<proteinExistence type="predicted"/>
<dbReference type="AlphaFoldDB" id="A0A562WCU8"/>
<name>A0A562WCU8_9ACTN</name>
<dbReference type="SMART" id="SM00479">
    <property type="entry name" value="EXOIII"/>
    <property type="match status" value="1"/>
</dbReference>
<dbReference type="CDD" id="cd06127">
    <property type="entry name" value="DEDDh"/>
    <property type="match status" value="1"/>
</dbReference>
<keyword evidence="2" id="KW-1185">Reference proteome</keyword>
<evidence type="ECO:0000313" key="1">
    <source>
        <dbReference type="EMBL" id="TWJ28100.1"/>
    </source>
</evidence>